<comment type="caution">
    <text evidence="2">The sequence shown here is derived from an EMBL/GenBank/DDBJ whole genome shotgun (WGS) entry which is preliminary data.</text>
</comment>
<evidence type="ECO:0000313" key="3">
    <source>
        <dbReference type="Proteomes" id="UP001056693"/>
    </source>
</evidence>
<dbReference type="InterPro" id="IPR025054">
    <property type="entry name" value="DUF3991"/>
</dbReference>
<reference evidence="2 3" key="1">
    <citation type="submission" date="2019-03" db="EMBL/GenBank/DDBJ databases">
        <authorList>
            <person name="Molinero N."/>
            <person name="Sanchez B."/>
            <person name="Walker A."/>
            <person name="Duncan S."/>
            <person name="Delgado S."/>
            <person name="Margolles A."/>
        </authorList>
    </citation>
    <scope>NUCLEOTIDE SEQUENCE [LARGE SCALE GENOMIC DNA]</scope>
    <source>
        <strain evidence="2 3">IPLA60002</strain>
    </source>
</reference>
<dbReference type="RefSeq" id="WP_249377074.1">
    <property type="nucleotide sequence ID" value="NZ_SNUZ01000012.1"/>
</dbReference>
<gene>
    <name evidence="2" type="ORF">E2N93_09175</name>
</gene>
<organism evidence="2 3">
    <name type="scientific">Ruminococcus bromii</name>
    <dbReference type="NCBI Taxonomy" id="40518"/>
    <lineage>
        <taxon>Bacteria</taxon>
        <taxon>Bacillati</taxon>
        <taxon>Bacillota</taxon>
        <taxon>Clostridia</taxon>
        <taxon>Eubacteriales</taxon>
        <taxon>Oscillospiraceae</taxon>
        <taxon>Ruminococcus</taxon>
    </lineage>
</organism>
<feature type="domain" description="DUF3991" evidence="1">
    <location>
        <begin position="139"/>
        <end position="207"/>
    </location>
</feature>
<accession>A0ABT0NKV3</accession>
<name>A0ABT0NKV3_9FIRM</name>
<sequence length="527" mass="59967">MKVIKSRDGQEYYNFTREEKEQAKQMSTLEYLERTYGYHFTKAGTMMRCKEHDSFIVRADGRGWYWNSRGFGGSDVIEFMMKVENKSYEEALMTLFNVNKSNSIAVPQYKKAEQLPPEELKKDLQMPVAVQGKYKRVFAYLTKTRCIAPEIVNELMHKKYLYEDVMHNCVFVGYGTNKLPAYATVRGTLTEVQYRKDSPGSDKSISFFVMGKDNTTVDVFESPIDLLSHATMCNIETGNPQEWLNATRLSLAGVSDRALETFLQNHQTVRHINLRLDNDLAGRKACEVISEKYKNQGYRVDTILPRTKDYNEDLCRYAELHNMPDLPLQLPTEKENQAAYTYLTEKLGIAPEIVTTLINKNYICSDAENISFVGHNRGGSPVYSYSVSINDNSVSVSGSTKNSFYLKGYDKSKVIVYKSPIDLLADATMSNLTFRSKREWLNSTRLSLGGTDDTALQNFLAENPDVNHICFQLGGEEIDIETSRHFLQKYNEKGYSCTGFQSVGQSIVEELATMRQGVPLSNSLNCK</sequence>
<dbReference type="Pfam" id="PF13154">
    <property type="entry name" value="DUF3991"/>
    <property type="match status" value="1"/>
</dbReference>
<dbReference type="Proteomes" id="UP001056693">
    <property type="component" value="Unassembled WGS sequence"/>
</dbReference>
<protein>
    <submittedName>
        <fullName evidence="2">DUF3991 domain-containing protein</fullName>
    </submittedName>
</protein>
<evidence type="ECO:0000313" key="2">
    <source>
        <dbReference type="EMBL" id="MCL3788169.1"/>
    </source>
</evidence>
<dbReference type="SUPFAM" id="SSF57783">
    <property type="entry name" value="Zinc beta-ribbon"/>
    <property type="match status" value="1"/>
</dbReference>
<dbReference type="EMBL" id="SNUZ01000012">
    <property type="protein sequence ID" value="MCL3788169.1"/>
    <property type="molecule type" value="Genomic_DNA"/>
</dbReference>
<proteinExistence type="predicted"/>
<evidence type="ECO:0000259" key="1">
    <source>
        <dbReference type="Pfam" id="PF13154"/>
    </source>
</evidence>
<dbReference type="Gene3D" id="3.90.580.10">
    <property type="entry name" value="Zinc finger, CHC2-type domain"/>
    <property type="match status" value="1"/>
</dbReference>
<keyword evidence="3" id="KW-1185">Reference proteome</keyword>
<dbReference type="Pfam" id="PF13155">
    <property type="entry name" value="Toprim_2"/>
    <property type="match status" value="1"/>
</dbReference>
<dbReference type="InterPro" id="IPR036977">
    <property type="entry name" value="DNA_primase_Znf_CHC2"/>
</dbReference>
<dbReference type="Gene3D" id="3.40.1360.10">
    <property type="match status" value="1"/>
</dbReference>